<evidence type="ECO:0000256" key="1">
    <source>
        <dbReference type="RuleBase" id="RU367018"/>
    </source>
</evidence>
<gene>
    <name evidence="4 5" type="primary">LOC110774751</name>
</gene>
<comment type="subcellular location">
    <subcellularLocation>
        <location evidence="1">Nucleus</location>
    </subcellularLocation>
</comment>
<sequence>MDEERRLENIFWCSAQSFDWYQKYGDVVVFDTTYKVNAYDMPCGSFVGVDNHGKIILFGCALLRNETTATFSWLMKNFVAIMKSAPKTIIIDQDPWMSKAIASEMLTTKHSYCIWHITSKFSCWFATLLREDYQKWCSNFYKLYKLTLPEEFEHTWSVIIAKYNLQENKHVKGLYNVRYFWAPAYLRDYFSGGMITTGRSESI</sequence>
<keyword evidence="1" id="KW-0863">Zinc-finger</keyword>
<dbReference type="Pfam" id="PF10551">
    <property type="entry name" value="MULE"/>
    <property type="match status" value="1"/>
</dbReference>
<dbReference type="PANTHER" id="PTHR31669:SF263">
    <property type="entry name" value="PROTEIN FAR1-RELATED SEQUENCE"/>
    <property type="match status" value="1"/>
</dbReference>
<feature type="domain" description="MULE transposase" evidence="2">
    <location>
        <begin position="27"/>
        <end position="119"/>
    </location>
</feature>
<dbReference type="GeneID" id="110774751"/>
<dbReference type="RefSeq" id="XP_056694744.1">
    <property type="nucleotide sequence ID" value="XM_056838766.1"/>
</dbReference>
<evidence type="ECO:0000313" key="3">
    <source>
        <dbReference type="Proteomes" id="UP000813463"/>
    </source>
</evidence>
<proteinExistence type="inferred from homology"/>
<dbReference type="Proteomes" id="UP000813463">
    <property type="component" value="Chromosome 3"/>
</dbReference>
<keyword evidence="1" id="KW-0479">Metal-binding</keyword>
<dbReference type="InterPro" id="IPR018289">
    <property type="entry name" value="MULE_transposase_dom"/>
</dbReference>
<name>A0ABM3RGL0_SPIOL</name>
<keyword evidence="1" id="KW-0539">Nucleus</keyword>
<reference evidence="3" key="1">
    <citation type="journal article" date="2021" name="Nat. Commun.">
        <title>Genomic analyses provide insights into spinach domestication and the genetic basis of agronomic traits.</title>
        <authorList>
            <person name="Cai X."/>
            <person name="Sun X."/>
            <person name="Xu C."/>
            <person name="Sun H."/>
            <person name="Wang X."/>
            <person name="Ge C."/>
            <person name="Zhang Z."/>
            <person name="Wang Q."/>
            <person name="Fei Z."/>
            <person name="Jiao C."/>
            <person name="Wang Q."/>
        </authorList>
    </citation>
    <scope>NUCLEOTIDE SEQUENCE [LARGE SCALE GENOMIC DNA]</scope>
    <source>
        <strain evidence="3">cv. Varoflay</strain>
    </source>
</reference>
<keyword evidence="3" id="KW-1185">Reference proteome</keyword>
<comment type="function">
    <text evidence="1">Putative transcription activator involved in regulating light control of development.</text>
</comment>
<evidence type="ECO:0000259" key="2">
    <source>
        <dbReference type="Pfam" id="PF10551"/>
    </source>
</evidence>
<reference evidence="4 5" key="2">
    <citation type="submission" date="2025-05" db="UniProtKB">
        <authorList>
            <consortium name="RefSeq"/>
        </authorList>
    </citation>
    <scope>IDENTIFICATION</scope>
    <source>
        <tissue evidence="4 5">Leaf</tissue>
    </source>
</reference>
<keyword evidence="1" id="KW-0862">Zinc</keyword>
<dbReference type="RefSeq" id="XP_056694745.1">
    <property type="nucleotide sequence ID" value="XM_056838767.1"/>
</dbReference>
<protein>
    <recommendedName>
        <fullName evidence="1">Protein FAR1-RELATED SEQUENCE</fullName>
    </recommendedName>
</protein>
<dbReference type="InterPro" id="IPR031052">
    <property type="entry name" value="FHY3/FAR1"/>
</dbReference>
<evidence type="ECO:0000313" key="5">
    <source>
        <dbReference type="RefSeq" id="XP_056694745.1"/>
    </source>
</evidence>
<dbReference type="PANTHER" id="PTHR31669">
    <property type="entry name" value="PROTEIN FAR1-RELATED SEQUENCE 10-RELATED"/>
    <property type="match status" value="1"/>
</dbReference>
<accession>A0ABM3RGL0</accession>
<evidence type="ECO:0000313" key="4">
    <source>
        <dbReference type="RefSeq" id="XP_056694744.1"/>
    </source>
</evidence>
<comment type="similarity">
    <text evidence="1">Belongs to the FHY3/FAR1 family.</text>
</comment>
<organism evidence="3 4">
    <name type="scientific">Spinacia oleracea</name>
    <name type="common">Spinach</name>
    <dbReference type="NCBI Taxonomy" id="3562"/>
    <lineage>
        <taxon>Eukaryota</taxon>
        <taxon>Viridiplantae</taxon>
        <taxon>Streptophyta</taxon>
        <taxon>Embryophyta</taxon>
        <taxon>Tracheophyta</taxon>
        <taxon>Spermatophyta</taxon>
        <taxon>Magnoliopsida</taxon>
        <taxon>eudicotyledons</taxon>
        <taxon>Gunneridae</taxon>
        <taxon>Pentapetalae</taxon>
        <taxon>Caryophyllales</taxon>
        <taxon>Chenopodiaceae</taxon>
        <taxon>Chenopodioideae</taxon>
        <taxon>Anserineae</taxon>
        <taxon>Spinacia</taxon>
    </lineage>
</organism>